<feature type="transmembrane region" description="Helical" evidence="1">
    <location>
        <begin position="55"/>
        <end position="86"/>
    </location>
</feature>
<geneLocation type="plasmid" evidence="2">
    <name>unnamed1</name>
</geneLocation>
<keyword evidence="1" id="KW-0812">Transmembrane</keyword>
<keyword evidence="2" id="KW-0614">Plasmid</keyword>
<name>A0A433ZRV3_MORMO</name>
<feature type="transmembrane region" description="Helical" evidence="1">
    <location>
        <begin position="12"/>
        <end position="35"/>
    </location>
</feature>
<dbReference type="Proteomes" id="UP000286908">
    <property type="component" value="Unassembled WGS sequence"/>
</dbReference>
<keyword evidence="1" id="KW-1133">Transmembrane helix</keyword>
<evidence type="ECO:0000256" key="1">
    <source>
        <dbReference type="SAM" id="Phobius"/>
    </source>
</evidence>
<dbReference type="AlphaFoldDB" id="A0A433ZRV3"/>
<evidence type="ECO:0000313" key="3">
    <source>
        <dbReference type="Proteomes" id="UP000286908"/>
    </source>
</evidence>
<proteinExistence type="predicted"/>
<sequence length="119" mass="13681">MSDTFTALFKQALYLVIKYTPFLILFSGITIWFYLSHIGRINIFPEIISSYSSFISILASLFFIGTAFSIIFILPGLLLIFLHLILNQKDNIKYIEKTPAVSTTHILCFYCYTIIHLSL</sequence>
<gene>
    <name evidence="2" type="ORF">CKG00_17090</name>
</gene>
<reference evidence="2 3" key="1">
    <citation type="submission" date="2017-08" db="EMBL/GenBank/DDBJ databases">
        <title>Draft genome sequence of pheromone producing symbiont Morganella morganii, of the female New Zealand grass grub Costelytra giveni.</title>
        <authorList>
            <person name="Laugraud A."/>
            <person name="Young S.D."/>
            <person name="Hurst M.H."/>
        </authorList>
    </citation>
    <scope>NUCLEOTIDE SEQUENCE [LARGE SCALE GENOMIC DNA]</scope>
    <source>
        <strain evidence="2 3">MMsCG</strain>
        <plasmid evidence="2">unnamed1</plasmid>
    </source>
</reference>
<keyword evidence="1" id="KW-0472">Membrane</keyword>
<comment type="caution">
    <text evidence="2">The sequence shown here is derived from an EMBL/GenBank/DDBJ whole genome shotgun (WGS) entry which is preliminary data.</text>
</comment>
<dbReference type="EMBL" id="NRQY01000002">
    <property type="protein sequence ID" value="RUT64851.1"/>
    <property type="molecule type" value="Genomic_DNA"/>
</dbReference>
<evidence type="ECO:0000313" key="2">
    <source>
        <dbReference type="EMBL" id="RUT64851.1"/>
    </source>
</evidence>
<protein>
    <submittedName>
        <fullName evidence="2">Uncharacterized protein</fullName>
    </submittedName>
</protein>
<accession>A0A433ZRV3</accession>
<organism evidence="2 3">
    <name type="scientific">Morganella morganii</name>
    <name type="common">Proteus morganii</name>
    <dbReference type="NCBI Taxonomy" id="582"/>
    <lineage>
        <taxon>Bacteria</taxon>
        <taxon>Pseudomonadati</taxon>
        <taxon>Pseudomonadota</taxon>
        <taxon>Gammaproteobacteria</taxon>
        <taxon>Enterobacterales</taxon>
        <taxon>Morganellaceae</taxon>
        <taxon>Morganella</taxon>
    </lineage>
</organism>